<dbReference type="HAMAP" id="MF_01393">
    <property type="entry name" value="ATP_synth_a_bact"/>
    <property type="match status" value="1"/>
</dbReference>
<dbReference type="NCBIfam" id="TIGR01131">
    <property type="entry name" value="ATP_synt_6_or_A"/>
    <property type="match status" value="1"/>
</dbReference>
<comment type="similarity">
    <text evidence="2 11 12">Belongs to the ATPase A chain family.</text>
</comment>
<evidence type="ECO:0000313" key="13">
    <source>
        <dbReference type="EMBL" id="MXQ52918.1"/>
    </source>
</evidence>
<dbReference type="InterPro" id="IPR035908">
    <property type="entry name" value="F0_ATP_A_sf"/>
</dbReference>
<gene>
    <name evidence="11 13" type="primary">atpB</name>
    <name evidence="13" type="ORF">GSM42_04045</name>
</gene>
<evidence type="ECO:0000256" key="3">
    <source>
        <dbReference type="ARBA" id="ARBA00022448"/>
    </source>
</evidence>
<dbReference type="CDD" id="cd00310">
    <property type="entry name" value="ATP-synt_Fo_a_6"/>
    <property type="match status" value="1"/>
</dbReference>
<dbReference type="PANTHER" id="PTHR42823">
    <property type="entry name" value="ATP SYNTHASE SUBUNIT A, CHLOROPLASTIC"/>
    <property type="match status" value="1"/>
</dbReference>
<keyword evidence="8 11" id="KW-0406">Ion transport</keyword>
<dbReference type="InterPro" id="IPR045082">
    <property type="entry name" value="ATP_syn_F0_a_bact/chloroplast"/>
</dbReference>
<evidence type="ECO:0000313" key="14">
    <source>
        <dbReference type="Proteomes" id="UP000430692"/>
    </source>
</evidence>
<dbReference type="PRINTS" id="PR00123">
    <property type="entry name" value="ATPASEA"/>
</dbReference>
<accession>A0A6I4VR82</accession>
<comment type="function">
    <text evidence="11 12">Key component of the proton channel; it plays a direct role in the translocation of protons across the membrane.</text>
</comment>
<protein>
    <recommendedName>
        <fullName evidence="11 12">ATP synthase subunit a</fullName>
    </recommendedName>
    <alternativeName>
        <fullName evidence="11">ATP synthase F0 sector subunit a</fullName>
    </alternativeName>
    <alternativeName>
        <fullName evidence="11">F-ATPase subunit 6</fullName>
    </alternativeName>
</protein>
<evidence type="ECO:0000256" key="7">
    <source>
        <dbReference type="ARBA" id="ARBA00022989"/>
    </source>
</evidence>
<feature type="transmembrane region" description="Helical" evidence="11">
    <location>
        <begin position="212"/>
        <end position="237"/>
    </location>
</feature>
<proteinExistence type="inferred from homology"/>
<dbReference type="GO" id="GO:0046933">
    <property type="term" value="F:proton-transporting ATP synthase activity, rotational mechanism"/>
    <property type="evidence" value="ECO:0007669"/>
    <property type="project" value="UniProtKB-UniRule"/>
</dbReference>
<keyword evidence="6 11" id="KW-0375">Hydrogen ion transport</keyword>
<keyword evidence="11" id="KW-1003">Cell membrane</keyword>
<keyword evidence="14" id="KW-1185">Reference proteome</keyword>
<keyword evidence="4 11" id="KW-0138">CF(0)</keyword>
<feature type="transmembrane region" description="Helical" evidence="11">
    <location>
        <begin position="184"/>
        <end position="206"/>
    </location>
</feature>
<keyword evidence="7 11" id="KW-1133">Transmembrane helix</keyword>
<feature type="transmembrane region" description="Helical" evidence="11">
    <location>
        <begin position="12"/>
        <end position="36"/>
    </location>
</feature>
<evidence type="ECO:0000256" key="1">
    <source>
        <dbReference type="ARBA" id="ARBA00004141"/>
    </source>
</evidence>
<feature type="transmembrane region" description="Helical" evidence="11">
    <location>
        <begin position="131"/>
        <end position="150"/>
    </location>
</feature>
<evidence type="ECO:0000256" key="8">
    <source>
        <dbReference type="ARBA" id="ARBA00023065"/>
    </source>
</evidence>
<evidence type="ECO:0000256" key="5">
    <source>
        <dbReference type="ARBA" id="ARBA00022692"/>
    </source>
</evidence>
<feature type="transmembrane region" description="Helical" evidence="11">
    <location>
        <begin position="74"/>
        <end position="97"/>
    </location>
</feature>
<dbReference type="GO" id="GO:0045259">
    <property type="term" value="C:proton-transporting ATP synthase complex"/>
    <property type="evidence" value="ECO:0007669"/>
    <property type="project" value="UniProtKB-KW"/>
</dbReference>
<dbReference type="InterPro" id="IPR023011">
    <property type="entry name" value="ATP_synth_F0_asu_AS"/>
</dbReference>
<evidence type="ECO:0000256" key="11">
    <source>
        <dbReference type="HAMAP-Rule" id="MF_01393"/>
    </source>
</evidence>
<dbReference type="InterPro" id="IPR000568">
    <property type="entry name" value="ATP_synth_F0_asu"/>
</dbReference>
<evidence type="ECO:0000256" key="12">
    <source>
        <dbReference type="RuleBase" id="RU000483"/>
    </source>
</evidence>
<keyword evidence="3 11" id="KW-0813">Transport</keyword>
<evidence type="ECO:0000256" key="10">
    <source>
        <dbReference type="ARBA" id="ARBA00023310"/>
    </source>
</evidence>
<dbReference type="PANTHER" id="PTHR42823:SF3">
    <property type="entry name" value="ATP SYNTHASE SUBUNIT A, CHLOROPLASTIC"/>
    <property type="match status" value="1"/>
</dbReference>
<evidence type="ECO:0000256" key="4">
    <source>
        <dbReference type="ARBA" id="ARBA00022547"/>
    </source>
</evidence>
<dbReference type="GO" id="GO:0042777">
    <property type="term" value="P:proton motive force-driven plasma membrane ATP synthesis"/>
    <property type="evidence" value="ECO:0007669"/>
    <property type="project" value="TreeGrafter"/>
</dbReference>
<keyword evidence="9 11" id="KW-0472">Membrane</keyword>
<comment type="caution">
    <text evidence="13">The sequence shown here is derived from an EMBL/GenBank/DDBJ whole genome shotgun (WGS) entry which is preliminary data.</text>
</comment>
<sequence length="245" mass="27105">MELTPKVTFLGLTFDLAVIFGSLLSAAIVLIVTILATRGRKMRPGKLQNLVEMVIDFSRGIARMSYDDRTAEKYLGFTFSLFLFILIANQLGVIMMVSAEAHHAIPSLGITEELLKQSHEISWLKSPTADLNVTISMAVAVALFANYMGLRKSVKGYFKHFLSPLGVLHVIEEFSKPATHAMRLWANIFAGEVLIVIMLTKGPIYLTGLPMLAWMGFSVFVGAIQAYIFTVLANVYIAQKMSSDH</sequence>
<dbReference type="SUPFAM" id="SSF81336">
    <property type="entry name" value="F1F0 ATP synthase subunit A"/>
    <property type="match status" value="1"/>
</dbReference>
<evidence type="ECO:0000256" key="6">
    <source>
        <dbReference type="ARBA" id="ARBA00022781"/>
    </source>
</evidence>
<dbReference type="RefSeq" id="WP_160800257.1">
    <property type="nucleotide sequence ID" value="NZ_WUUL01000002.1"/>
</dbReference>
<evidence type="ECO:0000256" key="9">
    <source>
        <dbReference type="ARBA" id="ARBA00023136"/>
    </source>
</evidence>
<evidence type="ECO:0000256" key="2">
    <source>
        <dbReference type="ARBA" id="ARBA00006810"/>
    </source>
</evidence>
<organism evidence="13 14">
    <name type="scientific">Shimazuella alba</name>
    <dbReference type="NCBI Taxonomy" id="2690964"/>
    <lineage>
        <taxon>Bacteria</taxon>
        <taxon>Bacillati</taxon>
        <taxon>Bacillota</taxon>
        <taxon>Bacilli</taxon>
        <taxon>Bacillales</taxon>
        <taxon>Thermoactinomycetaceae</taxon>
        <taxon>Shimazuella</taxon>
    </lineage>
</organism>
<keyword evidence="10 11" id="KW-0066">ATP synthesis</keyword>
<dbReference type="AlphaFoldDB" id="A0A6I4VR82"/>
<dbReference type="GO" id="GO:0005886">
    <property type="term" value="C:plasma membrane"/>
    <property type="evidence" value="ECO:0007669"/>
    <property type="project" value="UniProtKB-SubCell"/>
</dbReference>
<dbReference type="EMBL" id="WUUL01000002">
    <property type="protein sequence ID" value="MXQ52918.1"/>
    <property type="molecule type" value="Genomic_DNA"/>
</dbReference>
<dbReference type="PROSITE" id="PS00449">
    <property type="entry name" value="ATPASE_A"/>
    <property type="match status" value="1"/>
</dbReference>
<name>A0A6I4VR82_9BACL</name>
<reference evidence="13 14" key="1">
    <citation type="submission" date="2019-12" db="EMBL/GenBank/DDBJ databases">
        <title>Whole-genome analyses of novel actinobacteria.</title>
        <authorList>
            <person name="Sahin N."/>
            <person name="Saygin H."/>
        </authorList>
    </citation>
    <scope>NUCLEOTIDE SEQUENCE [LARGE SCALE GENOMIC DNA]</scope>
    <source>
        <strain evidence="13 14">KC615</strain>
    </source>
</reference>
<dbReference type="Gene3D" id="1.20.120.220">
    <property type="entry name" value="ATP synthase, F0 complex, subunit A"/>
    <property type="match status" value="1"/>
</dbReference>
<dbReference type="Proteomes" id="UP000430692">
    <property type="component" value="Unassembled WGS sequence"/>
</dbReference>
<comment type="subcellular location">
    <subcellularLocation>
        <location evidence="11 12">Cell membrane</location>
        <topology evidence="11 12">Multi-pass membrane protein</topology>
    </subcellularLocation>
    <subcellularLocation>
        <location evidence="1">Membrane</location>
        <topology evidence="1">Multi-pass membrane protein</topology>
    </subcellularLocation>
</comment>
<dbReference type="Pfam" id="PF00119">
    <property type="entry name" value="ATP-synt_A"/>
    <property type="match status" value="1"/>
</dbReference>
<keyword evidence="5 11" id="KW-0812">Transmembrane</keyword>